<gene>
    <name evidence="3" type="ORF">DNU06_05295</name>
</gene>
<dbReference type="InterPro" id="IPR051916">
    <property type="entry name" value="GPI-anchor_lipid_remodeler"/>
</dbReference>
<dbReference type="EMBL" id="QKSB01000002">
    <property type="protein sequence ID" value="PZE18034.1"/>
    <property type="molecule type" value="Genomic_DNA"/>
</dbReference>
<dbReference type="SUPFAM" id="SSF56219">
    <property type="entry name" value="DNase I-like"/>
    <property type="match status" value="1"/>
</dbReference>
<keyword evidence="1" id="KW-0812">Transmembrane</keyword>
<evidence type="ECO:0000256" key="1">
    <source>
        <dbReference type="SAM" id="Phobius"/>
    </source>
</evidence>
<keyword evidence="1" id="KW-0472">Membrane</keyword>
<dbReference type="RefSeq" id="WP_111062186.1">
    <property type="nucleotide sequence ID" value="NZ_JBHUCU010000002.1"/>
</dbReference>
<keyword evidence="1" id="KW-1133">Transmembrane helix</keyword>
<feature type="transmembrane region" description="Helical" evidence="1">
    <location>
        <begin position="45"/>
        <end position="67"/>
    </location>
</feature>
<dbReference type="Gene3D" id="3.60.10.10">
    <property type="entry name" value="Endonuclease/exonuclease/phosphatase"/>
    <property type="match status" value="1"/>
</dbReference>
<accession>A0A2W1N2G5</accession>
<dbReference type="Pfam" id="PF03372">
    <property type="entry name" value="Exo_endo_phos"/>
    <property type="match status" value="1"/>
</dbReference>
<dbReference type="Proteomes" id="UP000249248">
    <property type="component" value="Unassembled WGS sequence"/>
</dbReference>
<dbReference type="InterPro" id="IPR005135">
    <property type="entry name" value="Endo/exonuclease/phosphatase"/>
</dbReference>
<feature type="transmembrane region" description="Helical" evidence="1">
    <location>
        <begin position="74"/>
        <end position="92"/>
    </location>
</feature>
<dbReference type="PANTHER" id="PTHR14859">
    <property type="entry name" value="CALCOFLUOR WHITE HYPERSENSITIVE PROTEIN PRECURSOR"/>
    <property type="match status" value="1"/>
</dbReference>
<organism evidence="3 4">
    <name type="scientific">Putridiphycobacter roseus</name>
    <dbReference type="NCBI Taxonomy" id="2219161"/>
    <lineage>
        <taxon>Bacteria</taxon>
        <taxon>Pseudomonadati</taxon>
        <taxon>Bacteroidota</taxon>
        <taxon>Flavobacteriia</taxon>
        <taxon>Flavobacteriales</taxon>
        <taxon>Crocinitomicaceae</taxon>
        <taxon>Putridiphycobacter</taxon>
    </lineage>
</organism>
<dbReference type="AlphaFoldDB" id="A0A2W1N2G5"/>
<comment type="caution">
    <text evidence="3">The sequence shown here is derived from an EMBL/GenBank/DDBJ whole genome shotgun (WGS) entry which is preliminary data.</text>
</comment>
<dbReference type="GO" id="GO:0006506">
    <property type="term" value="P:GPI anchor biosynthetic process"/>
    <property type="evidence" value="ECO:0007669"/>
    <property type="project" value="TreeGrafter"/>
</dbReference>
<dbReference type="PROSITE" id="PS51257">
    <property type="entry name" value="PROKAR_LIPOPROTEIN"/>
    <property type="match status" value="1"/>
</dbReference>
<feature type="domain" description="Endonuclease/exonuclease/phosphatase" evidence="2">
    <location>
        <begin position="109"/>
        <end position="361"/>
    </location>
</feature>
<reference evidence="3 4" key="1">
    <citation type="submission" date="2018-06" db="EMBL/GenBank/DDBJ databases">
        <title>The draft genome sequence of Crocinitomix sp. SM1701.</title>
        <authorList>
            <person name="Zhang X."/>
        </authorList>
    </citation>
    <scope>NUCLEOTIDE SEQUENCE [LARGE SCALE GENOMIC DNA]</scope>
    <source>
        <strain evidence="3 4">SM1701</strain>
    </source>
</reference>
<feature type="transmembrane region" description="Helical" evidence="1">
    <location>
        <begin position="12"/>
        <end position="33"/>
    </location>
</feature>
<dbReference type="GO" id="GO:0003824">
    <property type="term" value="F:catalytic activity"/>
    <property type="evidence" value="ECO:0007669"/>
    <property type="project" value="InterPro"/>
</dbReference>
<evidence type="ECO:0000313" key="4">
    <source>
        <dbReference type="Proteomes" id="UP000249248"/>
    </source>
</evidence>
<dbReference type="CDD" id="cd09084">
    <property type="entry name" value="EEP-2"/>
    <property type="match status" value="1"/>
</dbReference>
<keyword evidence="4" id="KW-1185">Reference proteome</keyword>
<dbReference type="PANTHER" id="PTHR14859:SF15">
    <property type="entry name" value="ENDONUCLEASE_EXONUCLEASE_PHOSPHATASE DOMAIN-CONTAINING PROTEIN"/>
    <property type="match status" value="1"/>
</dbReference>
<evidence type="ECO:0000259" key="2">
    <source>
        <dbReference type="Pfam" id="PF03372"/>
    </source>
</evidence>
<protein>
    <recommendedName>
        <fullName evidence="2">Endonuclease/exonuclease/phosphatase domain-containing protein</fullName>
    </recommendedName>
</protein>
<name>A0A2W1N2G5_9FLAO</name>
<proteinExistence type="predicted"/>
<evidence type="ECO:0000313" key="3">
    <source>
        <dbReference type="EMBL" id="PZE18034.1"/>
    </source>
</evidence>
<dbReference type="GO" id="GO:0016020">
    <property type="term" value="C:membrane"/>
    <property type="evidence" value="ECO:0007669"/>
    <property type="project" value="GOC"/>
</dbReference>
<dbReference type="InterPro" id="IPR036691">
    <property type="entry name" value="Endo/exonu/phosph_ase_sf"/>
</dbReference>
<sequence>MKKSKTKAKTGLGLKFLFFLNILLACCMVGAYLATHFSPNSIPYLYYLGLGYPVLLILLLLFTFFWIWYKRKYVLFNIIIIGLGWNHLHNFYPVNMFSPAINSRSVKVLSYNVRIFNLYDKANRFKSRDGIFNFLKKEEADILCFQEFYHQENGSDFVTRDSLVKLLALDYYQERYTHKLLDEQYFGVATFSKYPIINKGEISFDNDLNNFCIYSDIVKDRDTLRVFNGHIGSIRFQDKDYAFFGDNEAGKLYQRGPKEQKILQRLRVAYEKRALQIEKIMVGVVASPYPVIFCSDLNDTPVSYAYQKVRKQLDDSFVDVGTGVGTTYIGKIPSNRIDYIFHDPKLQAVDFVTHDIHFSDHKPISVEINL</sequence>